<protein>
    <recommendedName>
        <fullName evidence="3">Tetratricopeptide repeat protein</fullName>
    </recommendedName>
</protein>
<dbReference type="AlphaFoldDB" id="A0A4R2JR47"/>
<proteinExistence type="predicted"/>
<dbReference type="OrthoDB" id="3952776at2"/>
<dbReference type="Gene3D" id="1.25.40.10">
    <property type="entry name" value="Tetratricopeptide repeat domain"/>
    <property type="match status" value="3"/>
</dbReference>
<dbReference type="InterPro" id="IPR011990">
    <property type="entry name" value="TPR-like_helical_dom_sf"/>
</dbReference>
<organism evidence="1 2">
    <name type="scientific">Actinocrispum wychmicini</name>
    <dbReference type="NCBI Taxonomy" id="1213861"/>
    <lineage>
        <taxon>Bacteria</taxon>
        <taxon>Bacillati</taxon>
        <taxon>Actinomycetota</taxon>
        <taxon>Actinomycetes</taxon>
        <taxon>Pseudonocardiales</taxon>
        <taxon>Pseudonocardiaceae</taxon>
        <taxon>Actinocrispum</taxon>
    </lineage>
</organism>
<accession>A0A4R2JR47</accession>
<dbReference type="Proteomes" id="UP000295680">
    <property type="component" value="Unassembled WGS sequence"/>
</dbReference>
<dbReference type="SMART" id="SM00028">
    <property type="entry name" value="TPR"/>
    <property type="match status" value="5"/>
</dbReference>
<gene>
    <name evidence="1" type="ORF">EV192_104529</name>
</gene>
<name>A0A4R2JR47_9PSEU</name>
<dbReference type="EMBL" id="SLWS01000004">
    <property type="protein sequence ID" value="TCO59686.1"/>
    <property type="molecule type" value="Genomic_DNA"/>
</dbReference>
<comment type="caution">
    <text evidence="1">The sequence shown here is derived from an EMBL/GenBank/DDBJ whole genome shotgun (WGS) entry which is preliminary data.</text>
</comment>
<sequence>MTTPAGPRWQRWKKLHNQAALRASEGDWKAAESLARKAYQLTLAAPDDPEALARRAQTLVNLAGVTEGDDAIDLVNTAIELTHECETLVGDEFGTVSLRATLFAARAQITLNTGAWQEPMADLRRSLDMEPANQTAQPVLGNLISWHIQLAHALRHHADFAQARLVLDTGLEAITWFPLPQEAGLAALRSTRAAVLAAAGDYAEAAADAEEAMALAEQAAPHLVPNIHQALADIADGTGDPATAAEHLHLARELFNAIGEGDGEAVALNSLGRLAHLAGRDDEALVHYTAAARLGTDPWHRTVSQLGRAASAVTQTHPQEALRLLDEVPVDSPRVRSAVLTVRGSAYESMAEFAKADECFDQARTVCVDNGLWHMTLTLDSWRADALYRRVLHGWSQEELAARALDLALPAALAAEAARRRFRAGPLRERWIALAAAPATKAALVAIGATLDDALAAAYLDHLAATVSLPGQSAEPANTGHTELLALPDPDDLALAAGGEGEPLPASELLVPPRVRANLTVPSALDPWLDLAERRYGIQVRSTEVVRSW</sequence>
<dbReference type="InterPro" id="IPR019734">
    <property type="entry name" value="TPR_rpt"/>
</dbReference>
<keyword evidence="2" id="KW-1185">Reference proteome</keyword>
<dbReference type="RefSeq" id="WP_132117762.1">
    <property type="nucleotide sequence ID" value="NZ_SLWS01000004.1"/>
</dbReference>
<evidence type="ECO:0000313" key="2">
    <source>
        <dbReference type="Proteomes" id="UP000295680"/>
    </source>
</evidence>
<evidence type="ECO:0000313" key="1">
    <source>
        <dbReference type="EMBL" id="TCO59686.1"/>
    </source>
</evidence>
<evidence type="ECO:0008006" key="3">
    <source>
        <dbReference type="Google" id="ProtNLM"/>
    </source>
</evidence>
<dbReference type="SUPFAM" id="SSF48452">
    <property type="entry name" value="TPR-like"/>
    <property type="match status" value="2"/>
</dbReference>
<reference evidence="1 2" key="1">
    <citation type="submission" date="2019-03" db="EMBL/GenBank/DDBJ databases">
        <title>Genomic Encyclopedia of Type Strains, Phase IV (KMG-IV): sequencing the most valuable type-strain genomes for metagenomic binning, comparative biology and taxonomic classification.</title>
        <authorList>
            <person name="Goeker M."/>
        </authorList>
    </citation>
    <scope>NUCLEOTIDE SEQUENCE [LARGE SCALE GENOMIC DNA]</scope>
    <source>
        <strain evidence="1 2">DSM 45934</strain>
    </source>
</reference>